<reference evidence="1 2" key="2">
    <citation type="submission" date="2017-08" db="EMBL/GenBank/DDBJ databases">
        <title>WGS of novel Burkholderia cepaca complex species.</title>
        <authorList>
            <person name="Lipuma J."/>
            <person name="Spilker T."/>
        </authorList>
    </citation>
    <scope>NUCLEOTIDE SEQUENCE [LARGE SCALE GENOMIC DNA]</scope>
    <source>
        <strain evidence="1 2">AU17325</strain>
    </source>
</reference>
<dbReference type="AlphaFoldDB" id="A0A228IMS9"/>
<dbReference type="Proteomes" id="UP000214600">
    <property type="component" value="Unassembled WGS sequence"/>
</dbReference>
<name>A0A228IMS9_9BURK</name>
<sequence>MPAGAFPDTNEATDTMPHLTLEYSANLDGFDAGATLRALNAVLAASGHFDELDIKSRALRFDTFAVGTSPAPRAFVHAKLAVLSGRTTDVKREFSEQVLAELKRHVVAPPGTHLQLCAEILELERESYAKASIEPR</sequence>
<dbReference type="CDD" id="cd00580">
    <property type="entry name" value="CHMI"/>
    <property type="match status" value="1"/>
</dbReference>
<comment type="caution">
    <text evidence="1">The sequence shown here is derived from an EMBL/GenBank/DDBJ whole genome shotgun (WGS) entry which is preliminary data.</text>
</comment>
<dbReference type="InterPro" id="IPR014347">
    <property type="entry name" value="Tautomerase/MIF_sf"/>
</dbReference>
<dbReference type="InterPro" id="IPR004220">
    <property type="entry name" value="5-COMe_2-OHmuconate_Isoase"/>
</dbReference>
<organism evidence="1 2">
    <name type="scientific">Burkholderia aenigmatica</name>
    <dbReference type="NCBI Taxonomy" id="2015348"/>
    <lineage>
        <taxon>Bacteria</taxon>
        <taxon>Pseudomonadati</taxon>
        <taxon>Pseudomonadota</taxon>
        <taxon>Betaproteobacteria</taxon>
        <taxon>Burkholderiales</taxon>
        <taxon>Burkholderiaceae</taxon>
        <taxon>Burkholderia</taxon>
        <taxon>Burkholderia cepacia complex</taxon>
    </lineage>
</organism>
<dbReference type="EMBL" id="NKFA01000007">
    <property type="protein sequence ID" value="OXI43693.1"/>
    <property type="molecule type" value="Genomic_DNA"/>
</dbReference>
<protein>
    <submittedName>
        <fullName evidence="1">5-carboxymethyl-2-hydroxymuconate isomerase</fullName>
    </submittedName>
</protein>
<evidence type="ECO:0000313" key="2">
    <source>
        <dbReference type="Proteomes" id="UP000214600"/>
    </source>
</evidence>
<evidence type="ECO:0000313" key="1">
    <source>
        <dbReference type="EMBL" id="OXI43693.1"/>
    </source>
</evidence>
<dbReference type="GO" id="GO:0008704">
    <property type="term" value="F:5-carboxymethyl-2-hydroxymuconate delta-isomerase activity"/>
    <property type="evidence" value="ECO:0007669"/>
    <property type="project" value="InterPro"/>
</dbReference>
<dbReference type="PANTHER" id="PTHR37950">
    <property type="entry name" value="4-HYDROXYPHENYLACETATE CATABOLISM PROTEIN"/>
    <property type="match status" value="1"/>
</dbReference>
<dbReference type="Gene3D" id="3.30.429.10">
    <property type="entry name" value="Macrophage Migration Inhibitory Factor"/>
    <property type="match status" value="1"/>
</dbReference>
<accession>A0A228IMS9</accession>
<dbReference type="SUPFAM" id="SSF55331">
    <property type="entry name" value="Tautomerase/MIF"/>
    <property type="match status" value="1"/>
</dbReference>
<dbReference type="OrthoDB" id="9814215at2"/>
<reference evidence="2" key="1">
    <citation type="submission" date="2017-06" db="EMBL/GenBank/DDBJ databases">
        <authorList>
            <person name="LiPuma J."/>
            <person name="Spilker T."/>
        </authorList>
    </citation>
    <scope>NUCLEOTIDE SEQUENCE [LARGE SCALE GENOMIC DNA]</scope>
    <source>
        <strain evidence="2">AU17325</strain>
    </source>
</reference>
<dbReference type="PANTHER" id="PTHR37950:SF1">
    <property type="entry name" value="4-HYDROXYPHENYLACETATE CATABOLISM PROTEIN"/>
    <property type="match status" value="1"/>
</dbReference>
<keyword evidence="1" id="KW-0413">Isomerase</keyword>
<gene>
    <name evidence="1" type="ORF">CFB84_19240</name>
</gene>
<proteinExistence type="predicted"/>
<dbReference type="Pfam" id="PF02962">
    <property type="entry name" value="CHMI"/>
    <property type="match status" value="1"/>
</dbReference>